<organism evidence="2 3">
    <name type="scientific">Sphingomonas telluris</name>
    <dbReference type="NCBI Taxonomy" id="2907998"/>
    <lineage>
        <taxon>Bacteria</taxon>
        <taxon>Pseudomonadati</taxon>
        <taxon>Pseudomonadota</taxon>
        <taxon>Alphaproteobacteria</taxon>
        <taxon>Sphingomonadales</taxon>
        <taxon>Sphingomonadaceae</taxon>
        <taxon>Sphingomonas</taxon>
    </lineage>
</organism>
<accession>A0ABS9VMI7</accession>
<evidence type="ECO:0000313" key="2">
    <source>
        <dbReference type="EMBL" id="MCH8616176.1"/>
    </source>
</evidence>
<gene>
    <name evidence="2" type="ORF">LZ016_08705</name>
</gene>
<reference evidence="2 3" key="1">
    <citation type="submission" date="2022-03" db="EMBL/GenBank/DDBJ databases">
        <authorList>
            <person name="Jo J.-H."/>
            <person name="Im W.-T."/>
        </authorList>
    </citation>
    <scope>NUCLEOTIDE SEQUENCE [LARGE SCALE GENOMIC DNA]</scope>
    <source>
        <strain evidence="2 3">SM33</strain>
    </source>
</reference>
<keyword evidence="3" id="KW-1185">Reference proteome</keyword>
<dbReference type="Proteomes" id="UP001203058">
    <property type="component" value="Unassembled WGS sequence"/>
</dbReference>
<evidence type="ECO:0000256" key="1">
    <source>
        <dbReference type="SAM" id="SignalP"/>
    </source>
</evidence>
<dbReference type="RefSeq" id="WP_241446988.1">
    <property type="nucleotide sequence ID" value="NZ_JAKZHW010000001.1"/>
</dbReference>
<evidence type="ECO:0000313" key="3">
    <source>
        <dbReference type="Proteomes" id="UP001203058"/>
    </source>
</evidence>
<protein>
    <submittedName>
        <fullName evidence="2">Uncharacterized protein</fullName>
    </submittedName>
</protein>
<keyword evidence="1" id="KW-0732">Signal</keyword>
<proteinExistence type="predicted"/>
<name>A0ABS9VMI7_9SPHN</name>
<sequence length="78" mass="8620">MTQLAFIAAMALALGSTPTTAQIGAAQQQKAEKAQPADQKKYCLEYDDTVGSRIAKQECHTRKEWSDRGVDLSDYLKK</sequence>
<dbReference type="EMBL" id="JAKZHW010000001">
    <property type="protein sequence ID" value="MCH8616176.1"/>
    <property type="molecule type" value="Genomic_DNA"/>
</dbReference>
<feature type="signal peptide" evidence="1">
    <location>
        <begin position="1"/>
        <end position="21"/>
    </location>
</feature>
<comment type="caution">
    <text evidence="2">The sequence shown here is derived from an EMBL/GenBank/DDBJ whole genome shotgun (WGS) entry which is preliminary data.</text>
</comment>
<feature type="chain" id="PRO_5046269828" evidence="1">
    <location>
        <begin position="22"/>
        <end position="78"/>
    </location>
</feature>